<feature type="transmembrane region" description="Helical" evidence="1">
    <location>
        <begin position="91"/>
        <end position="110"/>
    </location>
</feature>
<reference evidence="2 3" key="1">
    <citation type="submission" date="2013-08" db="EMBL/GenBank/DDBJ databases">
        <authorList>
            <person name="Huang J."/>
            <person name="Wang G."/>
        </authorList>
    </citation>
    <scope>NUCLEOTIDE SEQUENCE [LARGE SCALE GENOMIC DNA]</scope>
    <source>
        <strain evidence="2 3">BH030004</strain>
    </source>
</reference>
<accession>A0A0A5HIT0</accession>
<organism evidence="2 3">
    <name type="scientific">Pontibacillus marinus BH030004 = DSM 16465</name>
    <dbReference type="NCBI Taxonomy" id="1385511"/>
    <lineage>
        <taxon>Bacteria</taxon>
        <taxon>Bacillati</taxon>
        <taxon>Bacillota</taxon>
        <taxon>Bacilli</taxon>
        <taxon>Bacillales</taxon>
        <taxon>Bacillaceae</taxon>
        <taxon>Pontibacillus</taxon>
    </lineage>
</organism>
<keyword evidence="1" id="KW-0472">Membrane</keyword>
<dbReference type="NCBIfam" id="TIGR02876">
    <property type="entry name" value="spore_yqfD"/>
    <property type="match status" value="1"/>
</dbReference>
<comment type="caution">
    <text evidence="2">The sequence shown here is derived from an EMBL/GenBank/DDBJ whole genome shotgun (WGS) entry which is preliminary data.</text>
</comment>
<dbReference type="STRING" id="1385511.GCA_000425225_04197"/>
<keyword evidence="3" id="KW-1185">Reference proteome</keyword>
<evidence type="ECO:0008006" key="4">
    <source>
        <dbReference type="Google" id="ProtNLM"/>
    </source>
</evidence>
<name>A0A0A5HIT0_9BACI</name>
<dbReference type="eggNOG" id="COG0561">
    <property type="taxonomic scope" value="Bacteria"/>
</dbReference>
<dbReference type="Pfam" id="PF06898">
    <property type="entry name" value="YqfD"/>
    <property type="match status" value="1"/>
</dbReference>
<dbReference type="EMBL" id="AVPF01000102">
    <property type="protein sequence ID" value="KGX83512.1"/>
    <property type="molecule type" value="Genomic_DNA"/>
</dbReference>
<keyword evidence="1" id="KW-1133">Transmembrane helix</keyword>
<dbReference type="Proteomes" id="UP000030403">
    <property type="component" value="Unassembled WGS sequence"/>
</dbReference>
<sequence length="395" mass="45447">MKITQGVFFTGYTTVKVKGKFPEFFFNRCSEKGIMLWDIKKIDEYTCQANIKLEDVSLLKQTRRNTDYKISFEKRMGLPFWLSSLLSKKPLVIGFLLGCMMIFLLSNMVWSIQIDGVTPEIEHKIEKNLDKYGVQFGAWKFNIDTPSMMQQKLLTDIPELLWIGITENGTTYHLQGIEKTIVEENIEKGAQHLIASKKGVIVDMFVEAGVPLVKVNDFVEEGDMLVSGLIGQEDKEEAVRAKGEIIAETWYKSQLSIPLSVNYNVLTGEKKNQYAINIAGFEVPIWGFGDPDYKKIHTETYNKPFYLFKWEIPLSLTTKKLWEKEEFEKARTKDEAVQAGIEQAKKELREKLHEDAEFISEKVLHSKKENGTVKLILYFKVQENIVKTQPITQGD</sequence>
<protein>
    <recommendedName>
        <fullName evidence="4">Stage IV sporulation protein</fullName>
    </recommendedName>
</protein>
<evidence type="ECO:0000313" key="3">
    <source>
        <dbReference type="Proteomes" id="UP000030403"/>
    </source>
</evidence>
<dbReference type="PIRSF" id="PIRSF029895">
    <property type="entry name" value="SpoIV"/>
    <property type="match status" value="1"/>
</dbReference>
<dbReference type="InterPro" id="IPR010690">
    <property type="entry name" value="YqfD"/>
</dbReference>
<dbReference type="RefSeq" id="WP_027447656.1">
    <property type="nucleotide sequence ID" value="NZ_AULJ01000080.1"/>
</dbReference>
<proteinExistence type="predicted"/>
<dbReference type="OrthoDB" id="1640349at2"/>
<keyword evidence="1" id="KW-0812">Transmembrane</keyword>
<evidence type="ECO:0000313" key="2">
    <source>
        <dbReference type="EMBL" id="KGX83512.1"/>
    </source>
</evidence>
<gene>
    <name evidence="2" type="ORF">N783_02870</name>
</gene>
<dbReference type="AlphaFoldDB" id="A0A0A5HIT0"/>
<evidence type="ECO:0000256" key="1">
    <source>
        <dbReference type="SAM" id="Phobius"/>
    </source>
</evidence>